<gene>
    <name evidence="1" type="ORF">POTOM_007944</name>
</gene>
<keyword evidence="2" id="KW-1185">Reference proteome</keyword>
<organism evidence="1 2">
    <name type="scientific">Populus tomentosa</name>
    <name type="common">Chinese white poplar</name>
    <dbReference type="NCBI Taxonomy" id="118781"/>
    <lineage>
        <taxon>Eukaryota</taxon>
        <taxon>Viridiplantae</taxon>
        <taxon>Streptophyta</taxon>
        <taxon>Embryophyta</taxon>
        <taxon>Tracheophyta</taxon>
        <taxon>Spermatophyta</taxon>
        <taxon>Magnoliopsida</taxon>
        <taxon>eudicotyledons</taxon>
        <taxon>Gunneridae</taxon>
        <taxon>Pentapetalae</taxon>
        <taxon>rosids</taxon>
        <taxon>fabids</taxon>
        <taxon>Malpighiales</taxon>
        <taxon>Salicaceae</taxon>
        <taxon>Saliceae</taxon>
        <taxon>Populus</taxon>
    </lineage>
</organism>
<dbReference type="Proteomes" id="UP000886885">
    <property type="component" value="Chromosome 2A"/>
</dbReference>
<comment type="caution">
    <text evidence="1">The sequence shown here is derived from an EMBL/GenBank/DDBJ whole genome shotgun (WGS) entry which is preliminary data.</text>
</comment>
<reference evidence="1" key="1">
    <citation type="journal article" date="2020" name="bioRxiv">
        <title>Hybrid origin of Populus tomentosa Carr. identified through genome sequencing and phylogenomic analysis.</title>
        <authorList>
            <person name="An X."/>
            <person name="Gao K."/>
            <person name="Chen Z."/>
            <person name="Li J."/>
            <person name="Yang X."/>
            <person name="Yang X."/>
            <person name="Zhou J."/>
            <person name="Guo T."/>
            <person name="Zhao T."/>
            <person name="Huang S."/>
            <person name="Miao D."/>
            <person name="Khan W.U."/>
            <person name="Rao P."/>
            <person name="Ye M."/>
            <person name="Lei B."/>
            <person name="Liao W."/>
            <person name="Wang J."/>
            <person name="Ji L."/>
            <person name="Li Y."/>
            <person name="Guo B."/>
            <person name="Mustafa N.S."/>
            <person name="Li S."/>
            <person name="Yun Q."/>
            <person name="Keller S.R."/>
            <person name="Mao J."/>
            <person name="Zhang R."/>
            <person name="Strauss S.H."/>
        </authorList>
    </citation>
    <scope>NUCLEOTIDE SEQUENCE</scope>
    <source>
        <strain evidence="1">GM15</strain>
        <tissue evidence="1">Leaf</tissue>
    </source>
</reference>
<dbReference type="EMBL" id="JAAWWB010000003">
    <property type="protein sequence ID" value="KAG6786344.1"/>
    <property type="molecule type" value="Genomic_DNA"/>
</dbReference>
<dbReference type="AlphaFoldDB" id="A0A8X8ADL4"/>
<name>A0A8X8ADL4_POPTO</name>
<accession>A0A8X8ADL4</accession>
<protein>
    <submittedName>
        <fullName evidence="1">Uncharacterized protein</fullName>
    </submittedName>
</protein>
<sequence>MSKTDGGADFFDQINEAEVSHFQEAQILVREKWSFSKLFLRLNQQGVKHPGISTWREAFMVRNVANLSPPHLGS</sequence>
<proteinExistence type="predicted"/>
<evidence type="ECO:0000313" key="2">
    <source>
        <dbReference type="Proteomes" id="UP000886885"/>
    </source>
</evidence>
<evidence type="ECO:0000313" key="1">
    <source>
        <dbReference type="EMBL" id="KAG6786344.1"/>
    </source>
</evidence>